<name>A0A290QS44_9PLEO</name>
<geneLocation type="mitochondrion" evidence="1"/>
<protein>
    <submittedName>
        <fullName evidence="1">Uncharacterized protein</fullName>
    </submittedName>
</protein>
<dbReference type="EMBL" id="KY986975">
    <property type="protein sequence ID" value="ATC70089.1"/>
    <property type="molecule type" value="Genomic_DNA"/>
</dbReference>
<reference evidence="1" key="1">
    <citation type="submission" date="2017-04" db="EMBL/GenBank/DDBJ databases">
        <authorList>
            <person name="Afonso C.L."/>
            <person name="Miller P.J."/>
            <person name="Scott M.A."/>
            <person name="Spackman E."/>
            <person name="Goraichik I."/>
            <person name="Dimitrov K.M."/>
            <person name="Suarez D.L."/>
            <person name="Swayne D.E."/>
        </authorList>
    </citation>
    <scope>NUCLEOTIDE SEQUENCE</scope>
</reference>
<gene>
    <name evidence="1" type="primary">orf198</name>
</gene>
<organism evidence="1">
    <name type="scientific">Curvularia trifolii</name>
    <dbReference type="NCBI Taxonomy" id="112171"/>
    <lineage>
        <taxon>Eukaryota</taxon>
        <taxon>Fungi</taxon>
        <taxon>Dikarya</taxon>
        <taxon>Ascomycota</taxon>
        <taxon>Pezizomycotina</taxon>
        <taxon>Dothideomycetes</taxon>
        <taxon>Pleosporomycetidae</taxon>
        <taxon>Pleosporales</taxon>
        <taxon>Pleosporineae</taxon>
        <taxon>Pleosporaceae</taxon>
        <taxon>Curvularia</taxon>
    </lineage>
</organism>
<evidence type="ECO:0000313" key="1">
    <source>
        <dbReference type="EMBL" id="ATC70089.1"/>
    </source>
</evidence>
<dbReference type="AlphaFoldDB" id="A0A290QS44"/>
<proteinExistence type="predicted"/>
<accession>A0A290QS44</accession>
<sequence>MLNDKNINSSYIKQVLNGSIISNYEIKIDKSIMKEVLDKFIVDNRLYQHQRVYSVLQDRKLTSNTGSKLTPINEVIFSAFTPSTYLELKEEISLVPCGALPCCGTSPRGLVEKQITDLKSLKLDDPLKDAHADRLQPALTYYYGQCYNHEKAVFPTAKDIPLNDEDMDKVYIDLHLLKTKISNLIKDLDKNSHRRLNP</sequence>
<keyword evidence="1" id="KW-0496">Mitochondrion</keyword>